<organism evidence="1 2">
    <name type="scientific">Araneus ventricosus</name>
    <name type="common">Orbweaver spider</name>
    <name type="synonym">Epeira ventricosa</name>
    <dbReference type="NCBI Taxonomy" id="182803"/>
    <lineage>
        <taxon>Eukaryota</taxon>
        <taxon>Metazoa</taxon>
        <taxon>Ecdysozoa</taxon>
        <taxon>Arthropoda</taxon>
        <taxon>Chelicerata</taxon>
        <taxon>Arachnida</taxon>
        <taxon>Araneae</taxon>
        <taxon>Araneomorphae</taxon>
        <taxon>Entelegynae</taxon>
        <taxon>Araneoidea</taxon>
        <taxon>Araneidae</taxon>
        <taxon>Araneus</taxon>
    </lineage>
</organism>
<evidence type="ECO:0008006" key="3">
    <source>
        <dbReference type="Google" id="ProtNLM"/>
    </source>
</evidence>
<evidence type="ECO:0000313" key="1">
    <source>
        <dbReference type="EMBL" id="GBN71066.1"/>
    </source>
</evidence>
<protein>
    <recommendedName>
        <fullName evidence="3">HTH psq-type domain-containing protein</fullName>
    </recommendedName>
</protein>
<keyword evidence="2" id="KW-1185">Reference proteome</keyword>
<accession>A0A4Y2R6G3</accession>
<proteinExistence type="predicted"/>
<comment type="caution">
    <text evidence="1">The sequence shown here is derived from an EMBL/GenBank/DDBJ whole genome shotgun (WGS) entry which is preliminary data.</text>
</comment>
<dbReference type="Proteomes" id="UP000499080">
    <property type="component" value="Unassembled WGS sequence"/>
</dbReference>
<dbReference type="OrthoDB" id="4327074at2759"/>
<name>A0A4Y2R6G3_ARAVE</name>
<evidence type="ECO:0000313" key="2">
    <source>
        <dbReference type="Proteomes" id="UP000499080"/>
    </source>
</evidence>
<sequence length="148" mass="17291">MAPMKLWKQGCQKLRVTQLSIEGCSFFLFKLGLMKQSVKALYAHGKCFQYMWFLLCLSRRSKKKMVRNYKPKSVCGKVDGSLMKRAVEEVMKGHSVRQTSKHLAIDHITLSWYVKKYQSGKAKDDNDFSPHFNTRMVFSKQQEDVLEE</sequence>
<gene>
    <name evidence="1" type="ORF">AVEN_90521_1</name>
</gene>
<reference evidence="1 2" key="1">
    <citation type="journal article" date="2019" name="Sci. Rep.">
        <title>Orb-weaving spider Araneus ventricosus genome elucidates the spidroin gene catalogue.</title>
        <authorList>
            <person name="Kono N."/>
            <person name="Nakamura H."/>
            <person name="Ohtoshi R."/>
            <person name="Moran D.A.P."/>
            <person name="Shinohara A."/>
            <person name="Yoshida Y."/>
            <person name="Fujiwara M."/>
            <person name="Mori M."/>
            <person name="Tomita M."/>
            <person name="Arakawa K."/>
        </authorList>
    </citation>
    <scope>NUCLEOTIDE SEQUENCE [LARGE SCALE GENOMIC DNA]</scope>
</reference>
<dbReference type="AlphaFoldDB" id="A0A4Y2R6G3"/>
<dbReference type="EMBL" id="BGPR01015904">
    <property type="protein sequence ID" value="GBN71066.1"/>
    <property type="molecule type" value="Genomic_DNA"/>
</dbReference>